<dbReference type="InterPro" id="IPR058163">
    <property type="entry name" value="LysR-type_TF_proteobact-type"/>
</dbReference>
<dbReference type="SUPFAM" id="SSF53850">
    <property type="entry name" value="Periplasmic binding protein-like II"/>
    <property type="match status" value="1"/>
</dbReference>
<proteinExistence type="inferred from homology"/>
<dbReference type="Gene3D" id="3.40.190.10">
    <property type="entry name" value="Periplasmic binding protein-like II"/>
    <property type="match status" value="2"/>
</dbReference>
<evidence type="ECO:0000256" key="2">
    <source>
        <dbReference type="ARBA" id="ARBA00023015"/>
    </source>
</evidence>
<dbReference type="Gene3D" id="1.10.10.10">
    <property type="entry name" value="Winged helix-like DNA-binding domain superfamily/Winged helix DNA-binding domain"/>
    <property type="match status" value="1"/>
</dbReference>
<dbReference type="Proteomes" id="UP000035909">
    <property type="component" value="Unassembled WGS sequence"/>
</dbReference>
<dbReference type="GO" id="GO:0043565">
    <property type="term" value="F:sequence-specific DNA binding"/>
    <property type="evidence" value="ECO:0007669"/>
    <property type="project" value="TreeGrafter"/>
</dbReference>
<sequence>MDYRLRWLAGLRYFEVAARLRSYSKAAHELCVSQAAVSQKIRQLEEGLNCKLFARQGREMVLTTKGQTLFEQVTRGFSHIVSGLNAIQAEPLEGMLAVNTTPSFASRWLMPRLWKFTMQHPGIPIRVYSTTDDPVIRYGHIDVAIRQGYGKQLGEGILSTFLYEEPVYPICSPELAASLSLQHPEQLLNCWLIHGVETRNFTWRKWFELAGVNMAEDKVQWMEVSTFDMGLSAVMAGHGVCLGTESLAGDFIERGLLVKPFDIGMTPGVRYTLHSDPTSPRAERIAAFTDWLQQEVGRHEKAR</sequence>
<comment type="similarity">
    <text evidence="1">Belongs to the LysR transcriptional regulatory family.</text>
</comment>
<dbReference type="Pfam" id="PF00126">
    <property type="entry name" value="HTH_1"/>
    <property type="match status" value="1"/>
</dbReference>
<reference evidence="6 7" key="1">
    <citation type="submission" date="2015-05" db="EMBL/GenBank/DDBJ databases">
        <title>Photobacterium galathea sp. nov.</title>
        <authorList>
            <person name="Machado H."/>
            <person name="Gram L."/>
        </authorList>
    </citation>
    <scope>NUCLEOTIDE SEQUENCE [LARGE SCALE GENOMIC DNA]</scope>
    <source>
        <strain evidence="6 7">DSM 22954</strain>
    </source>
</reference>
<evidence type="ECO:0000259" key="5">
    <source>
        <dbReference type="PROSITE" id="PS50931"/>
    </source>
</evidence>
<dbReference type="InterPro" id="IPR036388">
    <property type="entry name" value="WH-like_DNA-bd_sf"/>
</dbReference>
<evidence type="ECO:0000256" key="1">
    <source>
        <dbReference type="ARBA" id="ARBA00009437"/>
    </source>
</evidence>
<dbReference type="PANTHER" id="PTHR30537">
    <property type="entry name" value="HTH-TYPE TRANSCRIPTIONAL REGULATOR"/>
    <property type="match status" value="1"/>
</dbReference>
<keyword evidence="4" id="KW-0804">Transcription</keyword>
<dbReference type="PANTHER" id="PTHR30537:SF74">
    <property type="entry name" value="HTH-TYPE TRANSCRIPTIONAL REGULATOR TRPI"/>
    <property type="match status" value="1"/>
</dbReference>
<accession>A0A0J1GXY3</accession>
<dbReference type="FunFam" id="1.10.10.10:FF:000001">
    <property type="entry name" value="LysR family transcriptional regulator"/>
    <property type="match status" value="1"/>
</dbReference>
<dbReference type="GO" id="GO:0006351">
    <property type="term" value="P:DNA-templated transcription"/>
    <property type="evidence" value="ECO:0007669"/>
    <property type="project" value="TreeGrafter"/>
</dbReference>
<evidence type="ECO:0000313" key="6">
    <source>
        <dbReference type="EMBL" id="KLV04516.1"/>
    </source>
</evidence>
<name>A0A0J1GXY3_9GAMM</name>
<comment type="caution">
    <text evidence="6">The sequence shown here is derived from an EMBL/GenBank/DDBJ whole genome shotgun (WGS) entry which is preliminary data.</text>
</comment>
<dbReference type="STRING" id="320778.ABT57_23330"/>
<evidence type="ECO:0000256" key="3">
    <source>
        <dbReference type="ARBA" id="ARBA00023125"/>
    </source>
</evidence>
<dbReference type="EMBL" id="LDOU01000034">
    <property type="protein sequence ID" value="KLV04516.1"/>
    <property type="molecule type" value="Genomic_DNA"/>
</dbReference>
<dbReference type="SUPFAM" id="SSF46785">
    <property type="entry name" value="Winged helix' DNA-binding domain"/>
    <property type="match status" value="1"/>
</dbReference>
<dbReference type="InterPro" id="IPR036390">
    <property type="entry name" value="WH_DNA-bd_sf"/>
</dbReference>
<evidence type="ECO:0000313" key="7">
    <source>
        <dbReference type="Proteomes" id="UP000035909"/>
    </source>
</evidence>
<dbReference type="InterPro" id="IPR000847">
    <property type="entry name" value="LysR_HTH_N"/>
</dbReference>
<dbReference type="PROSITE" id="PS50931">
    <property type="entry name" value="HTH_LYSR"/>
    <property type="match status" value="1"/>
</dbReference>
<dbReference type="CDD" id="cd08432">
    <property type="entry name" value="PBP2_GcdR_TrpI_HvrB_AmpR_like"/>
    <property type="match status" value="1"/>
</dbReference>
<organism evidence="6 7">
    <name type="scientific">Photobacterium ganghwense</name>
    <dbReference type="NCBI Taxonomy" id="320778"/>
    <lineage>
        <taxon>Bacteria</taxon>
        <taxon>Pseudomonadati</taxon>
        <taxon>Pseudomonadota</taxon>
        <taxon>Gammaproteobacteria</taxon>
        <taxon>Vibrionales</taxon>
        <taxon>Vibrionaceae</taxon>
        <taxon>Photobacterium</taxon>
    </lineage>
</organism>
<dbReference type="PRINTS" id="PR00039">
    <property type="entry name" value="HTHLYSR"/>
</dbReference>
<feature type="domain" description="HTH lysR-type" evidence="5">
    <location>
        <begin position="1"/>
        <end position="63"/>
    </location>
</feature>
<dbReference type="OrthoDB" id="5526340at2"/>
<dbReference type="RefSeq" id="WP_047887661.1">
    <property type="nucleotide sequence ID" value="NZ_CP071326.1"/>
</dbReference>
<protein>
    <submittedName>
        <fullName evidence="6">LysR family transcriptional regulator</fullName>
    </submittedName>
</protein>
<keyword evidence="3" id="KW-0238">DNA-binding</keyword>
<dbReference type="GO" id="GO:0003700">
    <property type="term" value="F:DNA-binding transcription factor activity"/>
    <property type="evidence" value="ECO:0007669"/>
    <property type="project" value="InterPro"/>
</dbReference>
<keyword evidence="2" id="KW-0805">Transcription regulation</keyword>
<dbReference type="Pfam" id="PF03466">
    <property type="entry name" value="LysR_substrate"/>
    <property type="match status" value="1"/>
</dbReference>
<dbReference type="PATRIC" id="fig|320778.3.peg.4986"/>
<keyword evidence="7" id="KW-1185">Reference proteome</keyword>
<dbReference type="InterPro" id="IPR005119">
    <property type="entry name" value="LysR_subst-bd"/>
</dbReference>
<evidence type="ECO:0000256" key="4">
    <source>
        <dbReference type="ARBA" id="ARBA00023163"/>
    </source>
</evidence>
<gene>
    <name evidence="6" type="ORF">ABT57_23330</name>
</gene>
<dbReference type="AlphaFoldDB" id="A0A0J1GXY3"/>